<protein>
    <recommendedName>
        <fullName evidence="4">Small integral membrane protein</fullName>
    </recommendedName>
</protein>
<name>A0A078KXH5_9GAMM</name>
<organism evidence="2 3">
    <name type="scientific">Legionella massiliensis</name>
    <dbReference type="NCBI Taxonomy" id="1034943"/>
    <lineage>
        <taxon>Bacteria</taxon>
        <taxon>Pseudomonadati</taxon>
        <taxon>Pseudomonadota</taxon>
        <taxon>Gammaproteobacteria</taxon>
        <taxon>Legionellales</taxon>
        <taxon>Legionellaceae</taxon>
        <taxon>Legionella</taxon>
    </lineage>
</organism>
<feature type="transmembrane region" description="Helical" evidence="1">
    <location>
        <begin position="65"/>
        <end position="84"/>
    </location>
</feature>
<keyword evidence="1" id="KW-0472">Membrane</keyword>
<keyword evidence="1" id="KW-0812">Transmembrane</keyword>
<dbReference type="Proteomes" id="UP000044071">
    <property type="component" value="Unassembled WGS sequence"/>
</dbReference>
<dbReference type="STRING" id="1034943.BN59_00723"/>
<evidence type="ECO:0008006" key="4">
    <source>
        <dbReference type="Google" id="ProtNLM"/>
    </source>
</evidence>
<gene>
    <name evidence="2" type="ORF">BN59_00723</name>
</gene>
<accession>A0A078KXH5</accession>
<dbReference type="RefSeq" id="WP_043872983.1">
    <property type="nucleotide sequence ID" value="NZ_CCVW01000001.1"/>
</dbReference>
<dbReference type="InterPro" id="IPR018681">
    <property type="entry name" value="DUF2165_transmembrane"/>
</dbReference>
<evidence type="ECO:0000256" key="1">
    <source>
        <dbReference type="SAM" id="Phobius"/>
    </source>
</evidence>
<reference evidence="2 3" key="1">
    <citation type="submission" date="2014-06" db="EMBL/GenBank/DDBJ databases">
        <authorList>
            <person name="Urmite Genomes Urmite Genomes"/>
        </authorList>
    </citation>
    <scope>NUCLEOTIDE SEQUENCE [LARGE SCALE GENOMIC DNA]</scope>
</reference>
<evidence type="ECO:0000313" key="3">
    <source>
        <dbReference type="Proteomes" id="UP000044071"/>
    </source>
</evidence>
<evidence type="ECO:0000313" key="2">
    <source>
        <dbReference type="EMBL" id="CDZ76454.1"/>
    </source>
</evidence>
<proteinExistence type="predicted"/>
<keyword evidence="1" id="KW-1133">Transmembrane helix</keyword>
<dbReference type="Pfam" id="PF09933">
    <property type="entry name" value="DUF2165"/>
    <property type="match status" value="1"/>
</dbReference>
<feature type="transmembrane region" description="Helical" evidence="1">
    <location>
        <begin position="140"/>
        <end position="158"/>
    </location>
</feature>
<dbReference type="AlphaFoldDB" id="A0A078KXH5"/>
<keyword evidence="3" id="KW-1185">Reference proteome</keyword>
<dbReference type="eggNOG" id="COG5472">
    <property type="taxonomic scope" value="Bacteria"/>
</dbReference>
<sequence>MNLRYVKLGLVGSIALFFSLVAFDNLIEYTSNFPAVQHVLSMDTTFDVPILKRRAITNPSIQLGIYYLIIASELLTAILCWLGCFRLLSKINASDTEFNSSKNVAIIGLFLGFILYMVGFIVIGGEWFCMWQSPTWNAQPAAGLFAGLIMLVMIFLALP</sequence>
<dbReference type="OrthoDB" id="7618855at2"/>
<dbReference type="EMBL" id="CCSB01000001">
    <property type="protein sequence ID" value="CDZ76454.1"/>
    <property type="molecule type" value="Genomic_DNA"/>
</dbReference>
<feature type="transmembrane region" description="Helical" evidence="1">
    <location>
        <begin position="104"/>
        <end position="128"/>
    </location>
</feature>